<dbReference type="PANTHER" id="PTHR42993:SF1">
    <property type="entry name" value="MAOC-LIKE DEHYDRATASE DOMAIN-CONTAINING PROTEIN"/>
    <property type="match status" value="1"/>
</dbReference>
<accession>A0A6J7FJ00</accession>
<dbReference type="Pfam" id="PF01575">
    <property type="entry name" value="MaoC_dehydratas"/>
    <property type="match status" value="1"/>
</dbReference>
<organism evidence="2">
    <name type="scientific">freshwater metagenome</name>
    <dbReference type="NCBI Taxonomy" id="449393"/>
    <lineage>
        <taxon>unclassified sequences</taxon>
        <taxon>metagenomes</taxon>
        <taxon>ecological metagenomes</taxon>
    </lineage>
</organism>
<sequence length="163" mass="17368">MSDSTVTPTGTPQSLSLAELADRVGDELGVSGWSTITQETIDAFAEATGDRQWIHTDPGRAASTPFGGTIAHGYYTLALAPTLLEQIVDLSGFAMAMNYGIDRLRFVAPVPVDSRVRMRATLDDVQAKDGTGQLALTLTFEIEDAAKPACVANVLYRVMEGTS</sequence>
<evidence type="ECO:0000259" key="1">
    <source>
        <dbReference type="Pfam" id="PF01575"/>
    </source>
</evidence>
<evidence type="ECO:0000313" key="2">
    <source>
        <dbReference type="EMBL" id="CAB4893564.1"/>
    </source>
</evidence>
<reference evidence="2" key="1">
    <citation type="submission" date="2020-05" db="EMBL/GenBank/DDBJ databases">
        <authorList>
            <person name="Chiriac C."/>
            <person name="Salcher M."/>
            <person name="Ghai R."/>
            <person name="Kavagutti S V."/>
        </authorList>
    </citation>
    <scope>NUCLEOTIDE SEQUENCE</scope>
</reference>
<dbReference type="AlphaFoldDB" id="A0A6J7FJ00"/>
<dbReference type="InterPro" id="IPR002539">
    <property type="entry name" value="MaoC-like_dom"/>
</dbReference>
<dbReference type="SUPFAM" id="SSF54637">
    <property type="entry name" value="Thioesterase/thiol ester dehydrase-isomerase"/>
    <property type="match status" value="1"/>
</dbReference>
<protein>
    <submittedName>
        <fullName evidence="2">Unannotated protein</fullName>
    </submittedName>
</protein>
<dbReference type="InterPro" id="IPR039375">
    <property type="entry name" value="NodN-like"/>
</dbReference>
<dbReference type="PANTHER" id="PTHR42993">
    <property type="entry name" value="MAOC-LIKE DEHYDRATASE DOMAIN-CONTAINING PROTEIN"/>
    <property type="match status" value="1"/>
</dbReference>
<dbReference type="InterPro" id="IPR029069">
    <property type="entry name" value="HotDog_dom_sf"/>
</dbReference>
<dbReference type="Gene3D" id="3.10.129.10">
    <property type="entry name" value="Hotdog Thioesterase"/>
    <property type="match status" value="1"/>
</dbReference>
<dbReference type="EMBL" id="CAFBMK010000005">
    <property type="protein sequence ID" value="CAB4893564.1"/>
    <property type="molecule type" value="Genomic_DNA"/>
</dbReference>
<name>A0A6J7FJ00_9ZZZZ</name>
<feature type="domain" description="MaoC-like" evidence="1">
    <location>
        <begin position="23"/>
        <end position="133"/>
    </location>
</feature>
<dbReference type="CDD" id="cd03450">
    <property type="entry name" value="NodN"/>
    <property type="match status" value="1"/>
</dbReference>
<gene>
    <name evidence="2" type="ORF">UFOPK3564_00159</name>
</gene>
<proteinExistence type="predicted"/>